<dbReference type="InterPro" id="IPR020472">
    <property type="entry name" value="WD40_PAC1"/>
</dbReference>
<comment type="subcellular location">
    <subcellularLocation>
        <location evidence="1">Cytoplasmic vesicle membrane</location>
    </subcellularLocation>
    <subcellularLocation>
        <location evidence="2">Golgi apparatus membrane</location>
        <topology evidence="2">Peripheral membrane protein</topology>
        <orientation evidence="2">Cytoplasmic side</orientation>
    </subcellularLocation>
</comment>
<feature type="domain" description="COPA/B TPR" evidence="17">
    <location>
        <begin position="358"/>
        <end position="450"/>
    </location>
</feature>
<dbReference type="CDD" id="cd00200">
    <property type="entry name" value="WD40"/>
    <property type="match status" value="1"/>
</dbReference>
<dbReference type="InterPro" id="IPR015943">
    <property type="entry name" value="WD40/YVTN_repeat-like_dom_sf"/>
</dbReference>
<dbReference type="GO" id="GO:0006886">
    <property type="term" value="P:intracellular protein transport"/>
    <property type="evidence" value="ECO:0007669"/>
    <property type="project" value="InterPro"/>
</dbReference>
<evidence type="ECO:0000256" key="10">
    <source>
        <dbReference type="ARBA" id="ARBA00023034"/>
    </source>
</evidence>
<evidence type="ECO:0000256" key="1">
    <source>
        <dbReference type="ARBA" id="ARBA00004156"/>
    </source>
</evidence>
<evidence type="ECO:0000256" key="9">
    <source>
        <dbReference type="ARBA" id="ARBA00022927"/>
    </source>
</evidence>
<keyword evidence="8" id="KW-0931">ER-Golgi transport</keyword>
<evidence type="ECO:0000256" key="8">
    <source>
        <dbReference type="ARBA" id="ARBA00022892"/>
    </source>
</evidence>
<dbReference type="InterPro" id="IPR006692">
    <property type="entry name" value="Beta-prop_COPA/B_2nd"/>
</dbReference>
<feature type="compositionally biased region" description="Basic and acidic residues" evidence="15">
    <location>
        <begin position="541"/>
        <end position="555"/>
    </location>
</feature>
<evidence type="ECO:0000256" key="4">
    <source>
        <dbReference type="ARBA" id="ARBA00022448"/>
    </source>
</evidence>
<dbReference type="SUPFAM" id="SSF50978">
    <property type="entry name" value="WD40 repeat-like"/>
    <property type="match status" value="1"/>
</dbReference>
<evidence type="ECO:0000259" key="16">
    <source>
        <dbReference type="Pfam" id="PF04053"/>
    </source>
</evidence>
<feature type="domain" description="COPA/B second beta-propeller" evidence="16">
    <location>
        <begin position="219"/>
        <end position="291"/>
    </location>
</feature>
<organism evidence="18">
    <name type="scientific">Sesamum latifolium</name>
    <dbReference type="NCBI Taxonomy" id="2727402"/>
    <lineage>
        <taxon>Eukaryota</taxon>
        <taxon>Viridiplantae</taxon>
        <taxon>Streptophyta</taxon>
        <taxon>Embryophyta</taxon>
        <taxon>Tracheophyta</taxon>
        <taxon>Spermatophyta</taxon>
        <taxon>Magnoliopsida</taxon>
        <taxon>eudicotyledons</taxon>
        <taxon>Gunneridae</taxon>
        <taxon>Pentapetalae</taxon>
        <taxon>asterids</taxon>
        <taxon>lamiids</taxon>
        <taxon>Lamiales</taxon>
        <taxon>Pedaliaceae</taxon>
        <taxon>Sesamum</taxon>
    </lineage>
</organism>
<dbReference type="Pfam" id="PF00400">
    <property type="entry name" value="WD40"/>
    <property type="match status" value="3"/>
</dbReference>
<evidence type="ECO:0000256" key="6">
    <source>
        <dbReference type="ARBA" id="ARBA00022574"/>
    </source>
</evidence>
<gene>
    <name evidence="18" type="ORF">Slati_0276600</name>
</gene>
<sequence>MAMVKSFEVTELPVRSAKFIARKQWVVAGADDMFIRVYNYNTMDKVKVFEAHTDYIRCVAVHPTLPYVLSSSDDMLIKLWDWKRIWNLSSPDPNFTLDAHLKGVNCVDYFTGGDKPYLITGSDDHTAKVWDYQTKSCIQTLEGHTHNVSAVCFHPELPIIITGSEDGTVRIWHSTTYRVVIGYDEGTIMVKLGREVADGERLPLAVKELGTCDLYPQEKKSIRPTFSAEHIYGGNLLAMCSNDFICFYDWAECRLIRRIDVNVKNLYWADSGDLVAIASDASFYILKYNVNTMFHLDRPMYLLGYLANQSRVYLIDKEFNVAHFLESRGMVEDALEVATDPDYRFELAVQLGKLEIAKLEMAEDCLKQANDLSGLLLLYSSLGDVEGISKLASLAKEHGKNNVAFLCLFMLGKLEDCLQLLVESNRIPEAALMARSYLPSKVSEIVALWRKDLNKINPKAAESLADPEEYPNMFDDWQIALAVEGKAAETRGKYHPAAEYVQHADRSTASLVETFRNMQMEEELDNGGLDYEDAEQNGDESQDRQVGEQVVGHDDGQEEAVVVDADSTDGAILVNGNEAEEEWGTNNEGKPSA</sequence>
<keyword evidence="7" id="KW-0677">Repeat</keyword>
<feature type="repeat" description="WD" evidence="14">
    <location>
        <begin position="49"/>
        <end position="81"/>
    </location>
</feature>
<feature type="region of interest" description="Disordered" evidence="15">
    <location>
        <begin position="529"/>
        <end position="557"/>
    </location>
</feature>
<comment type="subunit">
    <text evidence="3">Oligomeric complex that consists of at least the alpha, beta, beta', gamma, delta, epsilon and zeta subunits.</text>
</comment>
<dbReference type="GO" id="GO:0006888">
    <property type="term" value="P:endoplasmic reticulum to Golgi vesicle-mediated transport"/>
    <property type="evidence" value="ECO:0007669"/>
    <property type="project" value="TreeGrafter"/>
</dbReference>
<dbReference type="InterPro" id="IPR056176">
    <property type="entry name" value="TPR_COPA_B"/>
</dbReference>
<evidence type="ECO:0000256" key="13">
    <source>
        <dbReference type="ARBA" id="ARBA00025536"/>
    </source>
</evidence>
<dbReference type="EMBL" id="JACGWN010000001">
    <property type="protein sequence ID" value="KAL0463890.1"/>
    <property type="molecule type" value="Genomic_DNA"/>
</dbReference>
<dbReference type="Gene3D" id="2.130.10.10">
    <property type="entry name" value="YVTN repeat-like/Quinoprotein amine dehydrogenase"/>
    <property type="match status" value="2"/>
</dbReference>
<comment type="caution">
    <text evidence="18">The sequence shown here is derived from an EMBL/GenBank/DDBJ whole genome shotgun (WGS) entry which is preliminary data.</text>
</comment>
<evidence type="ECO:0000256" key="12">
    <source>
        <dbReference type="ARBA" id="ARBA00023329"/>
    </source>
</evidence>
<evidence type="ECO:0000256" key="5">
    <source>
        <dbReference type="ARBA" id="ARBA00022490"/>
    </source>
</evidence>
<reference evidence="18" key="2">
    <citation type="journal article" date="2024" name="Plant">
        <title>Genomic evolution and insights into agronomic trait innovations of Sesamum species.</title>
        <authorList>
            <person name="Miao H."/>
            <person name="Wang L."/>
            <person name="Qu L."/>
            <person name="Liu H."/>
            <person name="Sun Y."/>
            <person name="Le M."/>
            <person name="Wang Q."/>
            <person name="Wei S."/>
            <person name="Zheng Y."/>
            <person name="Lin W."/>
            <person name="Duan Y."/>
            <person name="Cao H."/>
            <person name="Xiong S."/>
            <person name="Wang X."/>
            <person name="Wei L."/>
            <person name="Li C."/>
            <person name="Ma Q."/>
            <person name="Ju M."/>
            <person name="Zhao R."/>
            <person name="Li G."/>
            <person name="Mu C."/>
            <person name="Tian Q."/>
            <person name="Mei H."/>
            <person name="Zhang T."/>
            <person name="Gao T."/>
            <person name="Zhang H."/>
        </authorList>
    </citation>
    <scope>NUCLEOTIDE SEQUENCE</scope>
    <source>
        <strain evidence="18">KEN1</strain>
    </source>
</reference>
<protein>
    <submittedName>
        <fullName evidence="18">Coatomer subunit beta'-1</fullName>
    </submittedName>
</protein>
<accession>A0AAW2YEF4</accession>
<reference evidence="18" key="1">
    <citation type="submission" date="2020-06" db="EMBL/GenBank/DDBJ databases">
        <authorList>
            <person name="Li T."/>
            <person name="Hu X."/>
            <person name="Zhang T."/>
            <person name="Song X."/>
            <person name="Zhang H."/>
            <person name="Dai N."/>
            <person name="Sheng W."/>
            <person name="Hou X."/>
            <person name="Wei L."/>
        </authorList>
    </citation>
    <scope>NUCLEOTIDE SEQUENCE</scope>
    <source>
        <strain evidence="18">KEN1</strain>
        <tissue evidence="18">Leaf</tissue>
    </source>
</reference>
<name>A0AAW2YEF4_9LAMI</name>
<dbReference type="GO" id="GO:0000139">
    <property type="term" value="C:Golgi membrane"/>
    <property type="evidence" value="ECO:0007669"/>
    <property type="project" value="UniProtKB-SubCell"/>
</dbReference>
<dbReference type="PROSITE" id="PS50294">
    <property type="entry name" value="WD_REPEATS_REGION"/>
    <property type="match status" value="3"/>
</dbReference>
<dbReference type="InterPro" id="IPR036322">
    <property type="entry name" value="WD40_repeat_dom_sf"/>
</dbReference>
<keyword evidence="9" id="KW-0653">Protein transport</keyword>
<dbReference type="PROSITE" id="PS50082">
    <property type="entry name" value="WD_REPEATS_2"/>
    <property type="match status" value="3"/>
</dbReference>
<keyword evidence="6 14" id="KW-0853">WD repeat</keyword>
<keyword evidence="4" id="KW-0813">Transport</keyword>
<keyword evidence="10" id="KW-0333">Golgi apparatus</keyword>
<keyword evidence="11" id="KW-0472">Membrane</keyword>
<dbReference type="InterPro" id="IPR050844">
    <property type="entry name" value="Coatomer_complex_subunit"/>
</dbReference>
<evidence type="ECO:0000256" key="14">
    <source>
        <dbReference type="PROSITE-ProRule" id="PRU00221"/>
    </source>
</evidence>
<evidence type="ECO:0000313" key="18">
    <source>
        <dbReference type="EMBL" id="KAL0463890.1"/>
    </source>
</evidence>
<dbReference type="PANTHER" id="PTHR19876">
    <property type="entry name" value="COATOMER"/>
    <property type="match status" value="1"/>
</dbReference>
<dbReference type="GO" id="GO:0030126">
    <property type="term" value="C:COPI vesicle coat"/>
    <property type="evidence" value="ECO:0007669"/>
    <property type="project" value="TreeGrafter"/>
</dbReference>
<dbReference type="PANTHER" id="PTHR19876:SF68">
    <property type="entry name" value="COATOMER SUBUNIT BETA'-2"/>
    <property type="match status" value="1"/>
</dbReference>
<feature type="repeat" description="WD" evidence="14">
    <location>
        <begin position="97"/>
        <end position="140"/>
    </location>
</feature>
<dbReference type="Gene3D" id="1.25.40.470">
    <property type="match status" value="2"/>
</dbReference>
<keyword evidence="12" id="KW-0968">Cytoplasmic vesicle</keyword>
<proteinExistence type="predicted"/>
<dbReference type="GO" id="GO:0006890">
    <property type="term" value="P:retrograde vesicle-mediated transport, Golgi to endoplasmic reticulum"/>
    <property type="evidence" value="ECO:0007669"/>
    <property type="project" value="TreeGrafter"/>
</dbReference>
<dbReference type="Pfam" id="PF23953">
    <property type="entry name" value="TPR_COPA_B"/>
    <property type="match status" value="1"/>
</dbReference>
<evidence type="ECO:0000259" key="17">
    <source>
        <dbReference type="Pfam" id="PF23953"/>
    </source>
</evidence>
<keyword evidence="5" id="KW-0963">Cytoplasm</keyword>
<evidence type="ECO:0000256" key="11">
    <source>
        <dbReference type="ARBA" id="ARBA00023136"/>
    </source>
</evidence>
<feature type="repeat" description="WD" evidence="14">
    <location>
        <begin position="141"/>
        <end position="172"/>
    </location>
</feature>
<dbReference type="GO" id="GO:0006891">
    <property type="term" value="P:intra-Golgi vesicle-mediated transport"/>
    <property type="evidence" value="ECO:0007669"/>
    <property type="project" value="TreeGrafter"/>
</dbReference>
<dbReference type="GO" id="GO:0005198">
    <property type="term" value="F:structural molecule activity"/>
    <property type="evidence" value="ECO:0007669"/>
    <property type="project" value="InterPro"/>
</dbReference>
<comment type="function">
    <text evidence="13">The coatomer is a cytosolic protein complex that binds to dilysine motifs and reversibly associates with Golgi non-clathrin-coated vesicles, which further mediate biosynthetic protein transport from the ER, via the Golgi up to the trans Golgi network. Coatomer complex is required for budding from Golgi membranes, and is essential for the retrograde Golgi-to-ER transport of dilysine-tagged proteins.</text>
</comment>
<dbReference type="Pfam" id="PF04053">
    <property type="entry name" value="B-prop_COPA_B_2nd"/>
    <property type="match status" value="1"/>
</dbReference>
<evidence type="ECO:0000256" key="2">
    <source>
        <dbReference type="ARBA" id="ARBA00004255"/>
    </source>
</evidence>
<dbReference type="AlphaFoldDB" id="A0AAW2YEF4"/>
<dbReference type="PRINTS" id="PR00320">
    <property type="entry name" value="GPROTEINBRPT"/>
</dbReference>
<evidence type="ECO:0000256" key="7">
    <source>
        <dbReference type="ARBA" id="ARBA00022737"/>
    </source>
</evidence>
<feature type="compositionally biased region" description="Acidic residues" evidence="15">
    <location>
        <begin position="529"/>
        <end position="540"/>
    </location>
</feature>
<dbReference type="SMART" id="SM00320">
    <property type="entry name" value="WD40"/>
    <property type="match status" value="4"/>
</dbReference>
<evidence type="ECO:0000256" key="3">
    <source>
        <dbReference type="ARBA" id="ARBA00011775"/>
    </source>
</evidence>
<dbReference type="InterPro" id="IPR001680">
    <property type="entry name" value="WD40_rpt"/>
</dbReference>
<evidence type="ECO:0000256" key="15">
    <source>
        <dbReference type="SAM" id="MobiDB-lite"/>
    </source>
</evidence>